<sequence length="161" mass="17317">MARANTAPQRPERPSGLRLTYLSGIRRPALTADIDHLQDEFTSLVENRTPSLLAISGCGPLTAAKILGETAGADRFLSKDAYARHTGTAPLPVWSSNLARHRLSRTRNWQLNAELHRIALTQAHWQPEARATSPGAKPTATAGSRPSTSSNDDSLTSSTAP</sequence>
<name>A0ABP3PL25_SACER</name>
<gene>
    <name evidence="3" type="ORF">GCM10009533_71560</name>
</gene>
<comment type="caution">
    <text evidence="3">The sequence shown here is derived from an EMBL/GenBank/DDBJ whole genome shotgun (WGS) entry which is preliminary data.</text>
</comment>
<evidence type="ECO:0000313" key="3">
    <source>
        <dbReference type="EMBL" id="GAA0565608.1"/>
    </source>
</evidence>
<evidence type="ECO:0000256" key="1">
    <source>
        <dbReference type="SAM" id="MobiDB-lite"/>
    </source>
</evidence>
<dbReference type="PANTHER" id="PTHR33055">
    <property type="entry name" value="TRANSPOSASE FOR INSERTION SEQUENCE ELEMENT IS1111A"/>
    <property type="match status" value="1"/>
</dbReference>
<protein>
    <recommendedName>
        <fullName evidence="2">Transposase IS116/IS110/IS902 C-terminal domain-containing protein</fullName>
    </recommendedName>
</protein>
<feature type="domain" description="Transposase IS116/IS110/IS902 C-terminal" evidence="2">
    <location>
        <begin position="52"/>
        <end position="131"/>
    </location>
</feature>
<dbReference type="InterPro" id="IPR047650">
    <property type="entry name" value="Transpos_IS110"/>
</dbReference>
<proteinExistence type="predicted"/>
<dbReference type="EMBL" id="BAAAGS010000120">
    <property type="protein sequence ID" value="GAA0565608.1"/>
    <property type="molecule type" value="Genomic_DNA"/>
</dbReference>
<dbReference type="InterPro" id="IPR003346">
    <property type="entry name" value="Transposase_20"/>
</dbReference>
<organism evidence="3 4">
    <name type="scientific">Saccharopolyspora erythraea</name>
    <name type="common">Streptomyces erythraeus</name>
    <dbReference type="NCBI Taxonomy" id="1836"/>
    <lineage>
        <taxon>Bacteria</taxon>
        <taxon>Bacillati</taxon>
        <taxon>Actinomycetota</taxon>
        <taxon>Actinomycetes</taxon>
        <taxon>Pseudonocardiales</taxon>
        <taxon>Pseudonocardiaceae</taxon>
        <taxon>Saccharopolyspora</taxon>
    </lineage>
</organism>
<feature type="compositionally biased region" description="Low complexity" evidence="1">
    <location>
        <begin position="147"/>
        <end position="161"/>
    </location>
</feature>
<dbReference type="PANTHER" id="PTHR33055:SF16">
    <property type="entry name" value="TRANSPOSASE FOR INSERTION SEQUENCE ELEMENT IS1547"/>
    <property type="match status" value="1"/>
</dbReference>
<dbReference type="Proteomes" id="UP001500729">
    <property type="component" value="Unassembled WGS sequence"/>
</dbReference>
<evidence type="ECO:0000259" key="2">
    <source>
        <dbReference type="Pfam" id="PF02371"/>
    </source>
</evidence>
<evidence type="ECO:0000313" key="4">
    <source>
        <dbReference type="Proteomes" id="UP001500729"/>
    </source>
</evidence>
<feature type="region of interest" description="Disordered" evidence="1">
    <location>
        <begin position="125"/>
        <end position="161"/>
    </location>
</feature>
<dbReference type="Pfam" id="PF02371">
    <property type="entry name" value="Transposase_20"/>
    <property type="match status" value="1"/>
</dbReference>
<reference evidence="4" key="1">
    <citation type="journal article" date="2019" name="Int. J. Syst. Evol. Microbiol.">
        <title>The Global Catalogue of Microorganisms (GCM) 10K type strain sequencing project: providing services to taxonomists for standard genome sequencing and annotation.</title>
        <authorList>
            <consortium name="The Broad Institute Genomics Platform"/>
            <consortium name="The Broad Institute Genome Sequencing Center for Infectious Disease"/>
            <person name="Wu L."/>
            <person name="Ma J."/>
        </authorList>
    </citation>
    <scope>NUCLEOTIDE SEQUENCE [LARGE SCALE GENOMIC DNA]</scope>
    <source>
        <strain evidence="4">JCM 10303</strain>
    </source>
</reference>
<keyword evidence="4" id="KW-1185">Reference proteome</keyword>
<accession>A0ABP3PL25</accession>